<dbReference type="InterPro" id="IPR045584">
    <property type="entry name" value="Pilin-like"/>
</dbReference>
<dbReference type="Gene3D" id="3.30.700.10">
    <property type="entry name" value="Glycoprotein, Type 4 Pilin"/>
    <property type="match status" value="1"/>
</dbReference>
<dbReference type="Proteomes" id="UP001449225">
    <property type="component" value="Unassembled WGS sequence"/>
</dbReference>
<evidence type="ECO:0000256" key="5">
    <source>
        <dbReference type="ARBA" id="ARBA00023136"/>
    </source>
</evidence>
<sequence length="205" mass="21840">MSSEPLSLAKDRCSQSRQRGFTLVEIIVVIILLGILSAVAIPRIGNVSSYQEASLRSSILGSLRLAQKTALAQHASSVYWVLERSSLDQWQISVLIDPDTNDGNPPVDISPTQLQTPIPGNISLSYSVALDAGGRLDGSLSAGDNVVILYNQLGDMVSVKSNISLTSESAFPNAAQPVSSSLQFSDGQTDFCLSLTGYNYASTCR</sequence>
<feature type="transmembrane region" description="Helical" evidence="6">
    <location>
        <begin position="21"/>
        <end position="41"/>
    </location>
</feature>
<evidence type="ECO:0000256" key="3">
    <source>
        <dbReference type="ARBA" id="ARBA00022692"/>
    </source>
</evidence>
<comment type="caution">
    <text evidence="7">The sequence shown here is derived from an EMBL/GenBank/DDBJ whole genome shotgun (WGS) entry which is preliminary data.</text>
</comment>
<evidence type="ECO:0000256" key="4">
    <source>
        <dbReference type="ARBA" id="ARBA00022989"/>
    </source>
</evidence>
<dbReference type="PRINTS" id="PR00885">
    <property type="entry name" value="BCTERIALGSPH"/>
</dbReference>
<gene>
    <name evidence="7" type="ORF">WNY58_11790</name>
</gene>
<keyword evidence="2" id="KW-0488">Methylation</keyword>
<dbReference type="RefSeq" id="WP_339892434.1">
    <property type="nucleotide sequence ID" value="NZ_CAXBCE010000049.1"/>
</dbReference>
<reference evidence="7 8" key="1">
    <citation type="submission" date="2024-03" db="EMBL/GenBank/DDBJ databases">
        <title>Community enrichment and isolation of bacterial strains for fucoidan degradation.</title>
        <authorList>
            <person name="Sichert A."/>
        </authorList>
    </citation>
    <scope>NUCLEOTIDE SEQUENCE [LARGE SCALE GENOMIC DNA]</scope>
    <source>
        <strain evidence="7 8">AS76</strain>
    </source>
</reference>
<evidence type="ECO:0000256" key="1">
    <source>
        <dbReference type="ARBA" id="ARBA00004167"/>
    </source>
</evidence>
<accession>A0ABU9TTM2</accession>
<organism evidence="7 8">
    <name type="scientific">Neptuniibacter pectenicola</name>
    <dbReference type="NCBI Taxonomy" id="1806669"/>
    <lineage>
        <taxon>Bacteria</taxon>
        <taxon>Pseudomonadati</taxon>
        <taxon>Pseudomonadota</taxon>
        <taxon>Gammaproteobacteria</taxon>
        <taxon>Oceanospirillales</taxon>
        <taxon>Oceanospirillaceae</taxon>
        <taxon>Neptuniibacter</taxon>
    </lineage>
</organism>
<evidence type="ECO:0000256" key="6">
    <source>
        <dbReference type="SAM" id="Phobius"/>
    </source>
</evidence>
<dbReference type="SUPFAM" id="SSF54523">
    <property type="entry name" value="Pili subunits"/>
    <property type="match status" value="1"/>
</dbReference>
<proteinExistence type="predicted"/>
<keyword evidence="4 6" id="KW-1133">Transmembrane helix</keyword>
<evidence type="ECO:0000313" key="7">
    <source>
        <dbReference type="EMBL" id="MEM5537073.1"/>
    </source>
</evidence>
<comment type="subcellular location">
    <subcellularLocation>
        <location evidence="1">Membrane</location>
        <topology evidence="1">Single-pass membrane protein</topology>
    </subcellularLocation>
</comment>
<dbReference type="Pfam" id="PF07963">
    <property type="entry name" value="N_methyl"/>
    <property type="match status" value="1"/>
</dbReference>
<keyword evidence="8" id="KW-1185">Reference proteome</keyword>
<dbReference type="EMBL" id="JBBMRA010000011">
    <property type="protein sequence ID" value="MEM5537073.1"/>
    <property type="molecule type" value="Genomic_DNA"/>
</dbReference>
<dbReference type="InterPro" id="IPR012902">
    <property type="entry name" value="N_methyl_site"/>
</dbReference>
<keyword evidence="5 6" id="KW-0472">Membrane</keyword>
<protein>
    <submittedName>
        <fullName evidence="7">Prepilin-type N-terminal cleavage/methylation domain-containing protein</fullName>
    </submittedName>
</protein>
<keyword evidence="3 6" id="KW-0812">Transmembrane</keyword>
<name>A0ABU9TTM2_9GAMM</name>
<dbReference type="NCBIfam" id="TIGR02532">
    <property type="entry name" value="IV_pilin_GFxxxE"/>
    <property type="match status" value="1"/>
</dbReference>
<dbReference type="InterPro" id="IPR002416">
    <property type="entry name" value="T2SS_protein-GspH"/>
</dbReference>
<evidence type="ECO:0000256" key="2">
    <source>
        <dbReference type="ARBA" id="ARBA00022481"/>
    </source>
</evidence>
<dbReference type="PROSITE" id="PS00409">
    <property type="entry name" value="PROKAR_NTER_METHYL"/>
    <property type="match status" value="1"/>
</dbReference>
<evidence type="ECO:0000313" key="8">
    <source>
        <dbReference type="Proteomes" id="UP001449225"/>
    </source>
</evidence>